<keyword evidence="2 9" id="KW-0479">Metal-binding</keyword>
<feature type="binding site" evidence="8">
    <location>
        <position position="86"/>
    </location>
    <ligand>
        <name>a protein</name>
        <dbReference type="ChEBI" id="CHEBI:16541"/>
    </ligand>
    <ligandPart>
        <name>C-terminal Xaa-(2S)-2-hydroxyglycine residue</name>
        <dbReference type="ChEBI" id="CHEBI:142768"/>
    </ligandPart>
</feature>
<feature type="repeat" description="NHL" evidence="11">
    <location>
        <begin position="121"/>
        <end position="162"/>
    </location>
</feature>
<evidence type="ECO:0000256" key="9">
    <source>
        <dbReference type="PIRSR" id="PIRSR600720-2"/>
    </source>
</evidence>
<feature type="disulfide bond" evidence="10">
    <location>
        <begin position="249"/>
        <end position="260"/>
    </location>
</feature>
<dbReference type="Gene3D" id="2.120.10.30">
    <property type="entry name" value="TolB, C-terminal domain"/>
    <property type="match status" value="1"/>
</dbReference>
<proteinExistence type="predicted"/>
<dbReference type="PANTHER" id="PTHR10680">
    <property type="entry name" value="PEPTIDYL-GLYCINE ALPHA-AMIDATING MONOOXYGENASE"/>
    <property type="match status" value="1"/>
</dbReference>
<keyword evidence="4" id="KW-0677">Repeat</keyword>
<feature type="binding site" evidence="8">
    <location>
        <position position="253"/>
    </location>
    <ligand>
        <name>a protein</name>
        <dbReference type="ChEBI" id="CHEBI:16541"/>
    </ligand>
    <ligandPart>
        <name>C-terminal Xaa-(2S)-2-hydroxyglycine residue</name>
        <dbReference type="ChEBI" id="CHEBI:142768"/>
    </ligandPart>
</feature>
<keyword evidence="9" id="KW-0862">Zinc</keyword>
<keyword evidence="5 10" id="KW-1015">Disulfide bond</keyword>
<feature type="signal peptide" evidence="12">
    <location>
        <begin position="1"/>
        <end position="18"/>
    </location>
</feature>
<feature type="binding site" evidence="9">
    <location>
        <position position="136"/>
    </location>
    <ligand>
        <name>Zn(2+)</name>
        <dbReference type="ChEBI" id="CHEBI:29105"/>
        <note>catalytic</note>
    </ligand>
</feature>
<evidence type="ECO:0000256" key="7">
    <source>
        <dbReference type="ARBA" id="ARBA00023239"/>
    </source>
</evidence>
<feature type="binding site" evidence="9">
    <location>
        <position position="237"/>
    </location>
    <ligand>
        <name>Zn(2+)</name>
        <dbReference type="ChEBI" id="CHEBI:29105"/>
        <note>catalytic</note>
    </ligand>
</feature>
<feature type="binding site" evidence="9">
    <location>
        <position position="334"/>
    </location>
    <ligand>
        <name>Zn(2+)</name>
        <dbReference type="ChEBI" id="CHEBI:29105"/>
        <note>catalytic</note>
    </ligand>
</feature>
<evidence type="ECO:0000256" key="12">
    <source>
        <dbReference type="SAM" id="SignalP"/>
    </source>
</evidence>
<dbReference type="PROSITE" id="PS51125">
    <property type="entry name" value="NHL"/>
    <property type="match status" value="3"/>
</dbReference>
<evidence type="ECO:0000313" key="14">
    <source>
        <dbReference type="Proteomes" id="UP001445076"/>
    </source>
</evidence>
<dbReference type="SUPFAM" id="SSF101898">
    <property type="entry name" value="NHL repeat"/>
    <property type="match status" value="1"/>
</dbReference>
<feature type="binding site" evidence="8">
    <location>
        <position position="203"/>
    </location>
    <ligand>
        <name>a protein</name>
        <dbReference type="ChEBI" id="CHEBI:16541"/>
    </ligand>
    <ligandPart>
        <name>C-terminal Xaa-(2S)-2-hydroxyglycine residue</name>
        <dbReference type="ChEBI" id="CHEBI:142768"/>
    </ligandPart>
</feature>
<dbReference type="InterPro" id="IPR001258">
    <property type="entry name" value="NHL_repeat"/>
</dbReference>
<dbReference type="CDD" id="cd14958">
    <property type="entry name" value="NHL_PAL_like"/>
    <property type="match status" value="1"/>
</dbReference>
<evidence type="ECO:0000313" key="13">
    <source>
        <dbReference type="EMBL" id="KAK8744113.1"/>
    </source>
</evidence>
<reference evidence="13 14" key="1">
    <citation type="journal article" date="2024" name="BMC Genomics">
        <title>Genome assembly of redclaw crayfish (Cherax quadricarinatus) provides insights into its immune adaptation and hypoxia tolerance.</title>
        <authorList>
            <person name="Liu Z."/>
            <person name="Zheng J."/>
            <person name="Li H."/>
            <person name="Fang K."/>
            <person name="Wang S."/>
            <person name="He J."/>
            <person name="Zhou D."/>
            <person name="Weng S."/>
            <person name="Chi M."/>
            <person name="Gu Z."/>
            <person name="He J."/>
            <person name="Li F."/>
            <person name="Wang M."/>
        </authorList>
    </citation>
    <scope>NUCLEOTIDE SEQUENCE [LARGE SCALE GENOMIC DNA]</scope>
    <source>
        <strain evidence="13">ZL_2023a</strain>
    </source>
</reference>
<feature type="disulfide bond" evidence="10">
    <location>
        <begin position="184"/>
        <end position="204"/>
    </location>
</feature>
<evidence type="ECO:0000256" key="4">
    <source>
        <dbReference type="ARBA" id="ARBA00022737"/>
    </source>
</evidence>
<evidence type="ECO:0000256" key="6">
    <source>
        <dbReference type="ARBA" id="ARBA00023180"/>
    </source>
</evidence>
<feature type="repeat" description="NHL" evidence="11">
    <location>
        <begin position="170"/>
        <end position="214"/>
    </location>
</feature>
<protein>
    <recommendedName>
        <fullName evidence="1">peptidylamidoglycolate lyase</fullName>
        <ecNumber evidence="1">4.3.2.5</ecNumber>
    </recommendedName>
</protein>
<dbReference type="AlphaFoldDB" id="A0AAW0XXS9"/>
<feature type="repeat" description="NHL" evidence="11">
    <location>
        <begin position="225"/>
        <end position="264"/>
    </location>
</feature>
<dbReference type="PRINTS" id="PR00790">
    <property type="entry name" value="PAMONOXGNASE"/>
</dbReference>
<evidence type="ECO:0000256" key="3">
    <source>
        <dbReference type="ARBA" id="ARBA00022729"/>
    </source>
</evidence>
<keyword evidence="7" id="KW-0456">Lyase</keyword>
<organism evidence="13 14">
    <name type="scientific">Cherax quadricarinatus</name>
    <name type="common">Australian red claw crayfish</name>
    <dbReference type="NCBI Taxonomy" id="27406"/>
    <lineage>
        <taxon>Eukaryota</taxon>
        <taxon>Metazoa</taxon>
        <taxon>Ecdysozoa</taxon>
        <taxon>Arthropoda</taxon>
        <taxon>Crustacea</taxon>
        <taxon>Multicrustacea</taxon>
        <taxon>Malacostraca</taxon>
        <taxon>Eumalacostraca</taxon>
        <taxon>Eucarida</taxon>
        <taxon>Decapoda</taxon>
        <taxon>Pleocyemata</taxon>
        <taxon>Astacidea</taxon>
        <taxon>Parastacoidea</taxon>
        <taxon>Parastacidae</taxon>
        <taxon>Cherax</taxon>
    </lineage>
</organism>
<feature type="binding site" evidence="9">
    <location>
        <position position="73"/>
    </location>
    <ligand>
        <name>Ca(2+)</name>
        <dbReference type="ChEBI" id="CHEBI:29108"/>
        <note>structural</note>
    </ligand>
</feature>
<dbReference type="EC" id="4.3.2.5" evidence="1"/>
<comment type="caution">
    <text evidence="13">The sequence shown here is derived from an EMBL/GenBank/DDBJ whole genome shotgun (WGS) entry which is preliminary data.</text>
</comment>
<dbReference type="PANTHER" id="PTHR10680:SF36">
    <property type="entry name" value="PEPTIDYL-ALPHA-HYDROXYGLYCINE ALPHA-AMIDATING LYASE 1"/>
    <property type="match status" value="1"/>
</dbReference>
<dbReference type="EMBL" id="JARKIK010000023">
    <property type="protein sequence ID" value="KAK8744113.1"/>
    <property type="molecule type" value="Genomic_DNA"/>
</dbReference>
<evidence type="ECO:0000256" key="2">
    <source>
        <dbReference type="ARBA" id="ARBA00022723"/>
    </source>
</evidence>
<feature type="chain" id="PRO_5043508604" description="peptidylamidoglycolate lyase" evidence="12">
    <location>
        <begin position="19"/>
        <end position="366"/>
    </location>
</feature>
<sequence>MFWLEVCAAICCFTCLLARKIPTYDYLEDNIYTELRSLLDDRDGWKEGGGGVGHPREERGWTPGLVLGQVAGVSVDPLGRPVLFHRGTRTWDYLSFNSSHHYQEGGPLEEDVVVVLDPDTGEVVRSWGRGHFVLPHGITVDSKGNTWLTDVALHQVFKFGGEREESELSVGEAGVPGSDDHHLCKPTSVAVTSSGDFFVADGYCNARILRFAADGTLKDQFGHQGSEGSAGALYVPHGLALDETRDALCVADRENHRVVCLKAGLQHQQQFGQPVMTLQDPNRSRVFDVAFLNGMLVGVGGSEDEGVATGFTADMDTGDLLDAWAPLTGFHNPHAISVSQDGVAIYVAEIGPNRVWKFVLDTPATF</sequence>
<dbReference type="InterPro" id="IPR011042">
    <property type="entry name" value="6-blade_b-propeller_TolB-like"/>
</dbReference>
<accession>A0AAW0XXS9</accession>
<name>A0AAW0XXS9_CHEQU</name>
<keyword evidence="14" id="KW-1185">Reference proteome</keyword>
<dbReference type="GO" id="GO:0016020">
    <property type="term" value="C:membrane"/>
    <property type="evidence" value="ECO:0007669"/>
    <property type="project" value="InterPro"/>
</dbReference>
<comment type="cofactor">
    <cofactor evidence="9">
        <name>Zn(2+)</name>
        <dbReference type="ChEBI" id="CHEBI:29105"/>
    </cofactor>
    <text evidence="9">Binds one Zn(2+) ion per subunit.</text>
</comment>
<evidence type="ECO:0000256" key="10">
    <source>
        <dbReference type="PIRSR" id="PIRSR600720-3"/>
    </source>
</evidence>
<keyword evidence="3 12" id="KW-0732">Signal</keyword>
<dbReference type="InterPro" id="IPR000720">
    <property type="entry name" value="PHM/PAL"/>
</dbReference>
<evidence type="ECO:0000256" key="1">
    <source>
        <dbReference type="ARBA" id="ARBA00012343"/>
    </source>
</evidence>
<evidence type="ECO:0000256" key="11">
    <source>
        <dbReference type="PROSITE-ProRule" id="PRU00504"/>
    </source>
</evidence>
<dbReference type="Proteomes" id="UP001445076">
    <property type="component" value="Unassembled WGS sequence"/>
</dbReference>
<dbReference type="GO" id="GO:0005576">
    <property type="term" value="C:extracellular region"/>
    <property type="evidence" value="ECO:0007669"/>
    <property type="project" value="TreeGrafter"/>
</dbReference>
<gene>
    <name evidence="13" type="ORF">OTU49_001002</name>
</gene>
<dbReference type="GO" id="GO:0006518">
    <property type="term" value="P:peptide metabolic process"/>
    <property type="evidence" value="ECO:0007669"/>
    <property type="project" value="InterPro"/>
</dbReference>
<evidence type="ECO:0000256" key="8">
    <source>
        <dbReference type="PIRSR" id="PIRSR600720-1"/>
    </source>
</evidence>
<keyword evidence="9" id="KW-0106">Calcium</keyword>
<dbReference type="GO" id="GO:0046872">
    <property type="term" value="F:metal ion binding"/>
    <property type="evidence" value="ECO:0007669"/>
    <property type="project" value="UniProtKB-KW"/>
</dbReference>
<keyword evidence="6" id="KW-0325">Glycoprotein</keyword>
<dbReference type="Pfam" id="PF01436">
    <property type="entry name" value="NHL"/>
    <property type="match status" value="2"/>
</dbReference>
<evidence type="ECO:0000256" key="5">
    <source>
        <dbReference type="ARBA" id="ARBA00023157"/>
    </source>
</evidence>
<dbReference type="GO" id="GO:0004598">
    <property type="term" value="F:peptidylamidoglycolate lyase activity"/>
    <property type="evidence" value="ECO:0007669"/>
    <property type="project" value="UniProtKB-EC"/>
</dbReference>